<evidence type="ECO:0000256" key="2">
    <source>
        <dbReference type="SAM" id="Phobius"/>
    </source>
</evidence>
<protein>
    <recommendedName>
        <fullName evidence="5">ATP-binding protein</fullName>
    </recommendedName>
</protein>
<dbReference type="Proteomes" id="UP001432202">
    <property type="component" value="Chromosome"/>
</dbReference>
<dbReference type="GeneID" id="89336708"/>
<dbReference type="EMBL" id="CP146016">
    <property type="protein sequence ID" value="WWQ59448.1"/>
    <property type="molecule type" value="Genomic_DNA"/>
</dbReference>
<evidence type="ECO:0000256" key="1">
    <source>
        <dbReference type="SAM" id="Coils"/>
    </source>
</evidence>
<accession>A0AAX4KZP0</accession>
<keyword evidence="2" id="KW-1133">Transmembrane helix</keyword>
<sequence length="1439" mass="164837">MESENYSNSNEFSLDSSYGNLKRKIDEIIKNHKIIFFIPSGSNRYKLISDLKKSYSNLYVIGYKQHEGVDYVLEKVDSNIVDHIGRKLSENMIIIAIPRDTTTAFHLARYFSSSSLGNQTIVYYLPALHEDIIGKKNIDEWLLINHEHLKNSLNEINIGPRLKGLNIKLYQNPNSNDKEAVEKIRKLGKEFMGIKKLLAEISSDTAIPIWTIVVLSSFIKSIFLIDVLAILLESLNDRLLPKFIERLRKKIKKQENVFLNYLAENKELKKNFVEDLAQFIITVKEAKDYVNDDRYEALVDEIASSWGLTIDEFKIFINNISKLIESNIVTEADVKKLNEQIDNRISEKIKKLKVMLNAIGFYDSPDSWFIYSKNGKWVIKWDNTELVTEGIFNEMANKILSKIERDGSNLIVIKGSMGSGKSRLAEYVMANLLKKGWSIYYPSSINEIINRNIKNTLIRMGEEKYPIAILFDVFPPELYGDNRGEVARLGSVNNLYESITENVNLLVDLSTKFEIPVLIVMPSNIYDVLQSKLSSEKKRYLKENIIDFDEEFNKSVNSTLEFIKGIIETYSHCKDSTKNEILGKLILKEFKGNYALISKYVGLVINETNCKIDNVEQIIGKAKGDVNSLIALIIWEVYFRSDKRIASYLAVPLIIRGKFGAIPMKFFEEPVTIKNIDNEVRLEYIDYYTTIGGNAQQAKYFIRWLSMRKEDLVENILRDLIVNNASSVNEEVKEVVEPLIDALNDAKNKMGKISVDREEAITQITLKSFIHYLNEIEMDEQAKRRFLYILGSAISDYPVEAIQKFKETYSNVFPITDKHKMDKLLLVESSDGYYVPQIFYELFSNFVLSEGRKDLEKSIESNNTTLETISLTNIVNKVGSDFLCSEINRVTNRIQESKVGLPLIPYLAGLSLLGMTAQSGCINDALYLSNIAIPQMLVGGYKLIWYLIILANQVSRVLRRKDKNLLIDNVSPVLYSLTLRYSLEPRHTDLCKQLVWLLNGISYGVTFQWSIAWLIKTYNLLSTLCSVPKEVAQNILLKKGKITDPGLMSILNIDSLESEIITSINSGKLDEAESKIRDLENQLKGVSITNEVREYLRWHDLDVTYEEFINDLINNTSAFINGYRGRIYFLKGLASDDPSYLRQAINFYQNASRNPKEIGNYLSYKPFEIMLKMLITDSITQLDTSELQITTDVQTLWNNIVNNFINVLIMSLTIPSTALAYYIILLALTGKEYQDLMANYGSLLNFASESKVLTQLMLTILGDKNQITPSKNEVLKVFKPDMNPVYLPALEYTTMLNTNNFDSFIDECMKLDAIHKLICQEIILSIKQKKKPPIPLNFKRPLEIQHNEVQSILNSLSNEQIVEILAPKSLLSRLPFILLSIIENNCKLAKAHILHEVLNTSYKYYERILKDLYVSLGDECTINDNAKLLLAKLFYLSLL</sequence>
<dbReference type="RefSeq" id="WP_338598611.1">
    <property type="nucleotide sequence ID" value="NZ_CP146016.1"/>
</dbReference>
<keyword evidence="2" id="KW-0812">Transmembrane</keyword>
<proteinExistence type="predicted"/>
<evidence type="ECO:0008006" key="5">
    <source>
        <dbReference type="Google" id="ProtNLM"/>
    </source>
</evidence>
<feature type="transmembrane region" description="Helical" evidence="2">
    <location>
        <begin position="931"/>
        <end position="951"/>
    </location>
</feature>
<evidence type="ECO:0000313" key="4">
    <source>
        <dbReference type="Proteomes" id="UP001432202"/>
    </source>
</evidence>
<evidence type="ECO:0000313" key="3">
    <source>
        <dbReference type="EMBL" id="WWQ59448.1"/>
    </source>
</evidence>
<organism evidence="3 4">
    <name type="scientific">Sulfolobus tengchongensis</name>
    <dbReference type="NCBI Taxonomy" id="207809"/>
    <lineage>
        <taxon>Archaea</taxon>
        <taxon>Thermoproteota</taxon>
        <taxon>Thermoprotei</taxon>
        <taxon>Sulfolobales</taxon>
        <taxon>Sulfolobaceae</taxon>
        <taxon>Sulfolobus</taxon>
    </lineage>
</organism>
<feature type="coiled-coil region" evidence="1">
    <location>
        <begin position="244"/>
        <end position="271"/>
    </location>
</feature>
<gene>
    <name evidence="3" type="ORF">V6M85_08030</name>
</gene>
<keyword evidence="1" id="KW-0175">Coiled coil</keyword>
<feature type="transmembrane region" description="Helical" evidence="2">
    <location>
        <begin position="1204"/>
        <end position="1228"/>
    </location>
</feature>
<keyword evidence="2" id="KW-0472">Membrane</keyword>
<keyword evidence="4" id="KW-1185">Reference proteome</keyword>
<name>A0AAX4KZP0_9CREN</name>
<reference evidence="3 4" key="1">
    <citation type="submission" date="2024-02" db="EMBL/GenBank/DDBJ databases">
        <title>STSV induces naive adaptation in Sulfolobus.</title>
        <authorList>
            <person name="Xiang X."/>
            <person name="Song M."/>
        </authorList>
    </citation>
    <scope>NUCLEOTIDE SEQUENCE [LARGE SCALE GENOMIC DNA]</scope>
    <source>
        <strain evidence="3 4">RT2</strain>
    </source>
</reference>